<evidence type="ECO:0000313" key="3">
    <source>
        <dbReference type="Proteomes" id="UP001596495"/>
    </source>
</evidence>
<proteinExistence type="predicted"/>
<dbReference type="RefSeq" id="WP_382257807.1">
    <property type="nucleotide sequence ID" value="NZ_JBHTBX010000007.1"/>
</dbReference>
<dbReference type="PANTHER" id="PTHR33490">
    <property type="entry name" value="BLR5614 PROTEIN-RELATED"/>
    <property type="match status" value="1"/>
</dbReference>
<gene>
    <name evidence="2" type="ORF">ACFQNJ_12445</name>
</gene>
<sequence length="225" mass="24971">MPSPSISSPWLTATPCIDADHPAVLAFARAHAHGSTDRERAVALYLAVRDGLRYDPYRIDLSPKGMTASTALEQGYGWCVPKAVVLAAVARAAGIPARLGFADVRNHMSTEKLRETMKTDVFVWHGYTELWIDGAWRKATPAFNLSLCEKFGLLPLEFDGIHDSLYHPFDRAGNQHMEYVNERGSFDDLPLEEIRATFAQVYPFWSPGGLDNGDFAADAERETGR</sequence>
<dbReference type="Pfam" id="PF01841">
    <property type="entry name" value="Transglut_core"/>
    <property type="match status" value="1"/>
</dbReference>
<protein>
    <submittedName>
        <fullName evidence="2">Transglutaminase family protein</fullName>
    </submittedName>
</protein>
<dbReference type="EMBL" id="JBHTBX010000007">
    <property type="protein sequence ID" value="MFC7435316.1"/>
    <property type="molecule type" value="Genomic_DNA"/>
</dbReference>
<comment type="caution">
    <text evidence="2">The sequence shown here is derived from an EMBL/GenBank/DDBJ whole genome shotgun (WGS) entry which is preliminary data.</text>
</comment>
<dbReference type="Gene3D" id="3.10.620.30">
    <property type="match status" value="1"/>
</dbReference>
<feature type="domain" description="Transglutaminase-like" evidence="1">
    <location>
        <begin position="71"/>
        <end position="143"/>
    </location>
</feature>
<dbReference type="InterPro" id="IPR038765">
    <property type="entry name" value="Papain-like_cys_pep_sf"/>
</dbReference>
<evidence type="ECO:0000313" key="2">
    <source>
        <dbReference type="EMBL" id="MFC7435316.1"/>
    </source>
</evidence>
<evidence type="ECO:0000259" key="1">
    <source>
        <dbReference type="SMART" id="SM00460"/>
    </source>
</evidence>
<dbReference type="PANTHER" id="PTHR33490:SF3">
    <property type="entry name" value="CONSERVED INTEGRAL MEMBRANE PROTEIN"/>
    <property type="match status" value="1"/>
</dbReference>
<dbReference type="SMART" id="SM00460">
    <property type="entry name" value="TGc"/>
    <property type="match status" value="1"/>
</dbReference>
<accession>A0ABW2RB51</accession>
<reference evidence="3" key="1">
    <citation type="journal article" date="2019" name="Int. J. Syst. Evol. Microbiol.">
        <title>The Global Catalogue of Microorganisms (GCM) 10K type strain sequencing project: providing services to taxonomists for standard genome sequencing and annotation.</title>
        <authorList>
            <consortium name="The Broad Institute Genomics Platform"/>
            <consortium name="The Broad Institute Genome Sequencing Center for Infectious Disease"/>
            <person name="Wu L."/>
            <person name="Ma J."/>
        </authorList>
    </citation>
    <scope>NUCLEOTIDE SEQUENCE [LARGE SCALE GENOMIC DNA]</scope>
    <source>
        <strain evidence="3">CCUG 54518</strain>
    </source>
</reference>
<dbReference type="Proteomes" id="UP001596495">
    <property type="component" value="Unassembled WGS sequence"/>
</dbReference>
<organism evidence="2 3">
    <name type="scientific">Hydrogenophaga bisanensis</name>
    <dbReference type="NCBI Taxonomy" id="439611"/>
    <lineage>
        <taxon>Bacteria</taxon>
        <taxon>Pseudomonadati</taxon>
        <taxon>Pseudomonadota</taxon>
        <taxon>Betaproteobacteria</taxon>
        <taxon>Burkholderiales</taxon>
        <taxon>Comamonadaceae</taxon>
        <taxon>Hydrogenophaga</taxon>
    </lineage>
</organism>
<dbReference type="SUPFAM" id="SSF54001">
    <property type="entry name" value="Cysteine proteinases"/>
    <property type="match status" value="1"/>
</dbReference>
<keyword evidence="3" id="KW-1185">Reference proteome</keyword>
<dbReference type="InterPro" id="IPR002931">
    <property type="entry name" value="Transglutaminase-like"/>
</dbReference>
<name>A0ABW2RB51_9BURK</name>